<dbReference type="OrthoDB" id="415825at2759"/>
<dbReference type="Proteomes" id="UP000800093">
    <property type="component" value="Unassembled WGS sequence"/>
</dbReference>
<dbReference type="EMBL" id="ML986633">
    <property type="protein sequence ID" value="KAF2263006.1"/>
    <property type="molecule type" value="Genomic_DNA"/>
</dbReference>
<organism evidence="1 2">
    <name type="scientific">Lojkania enalia</name>
    <dbReference type="NCBI Taxonomy" id="147567"/>
    <lineage>
        <taxon>Eukaryota</taxon>
        <taxon>Fungi</taxon>
        <taxon>Dikarya</taxon>
        <taxon>Ascomycota</taxon>
        <taxon>Pezizomycotina</taxon>
        <taxon>Dothideomycetes</taxon>
        <taxon>Pleosporomycetidae</taxon>
        <taxon>Pleosporales</taxon>
        <taxon>Pleosporales incertae sedis</taxon>
        <taxon>Lojkania</taxon>
    </lineage>
</organism>
<keyword evidence="2" id="KW-1185">Reference proteome</keyword>
<dbReference type="InterPro" id="IPR040165">
    <property type="entry name" value="Diminuto-like"/>
</dbReference>
<evidence type="ECO:0000313" key="2">
    <source>
        <dbReference type="Proteomes" id="UP000800093"/>
    </source>
</evidence>
<name>A0A9P4N7V0_9PLEO</name>
<dbReference type="GO" id="GO:0000246">
    <property type="term" value="F:Delta24(24-1) sterol reductase activity"/>
    <property type="evidence" value="ECO:0007669"/>
    <property type="project" value="TreeGrafter"/>
</dbReference>
<comment type="caution">
    <text evidence="1">The sequence shown here is derived from an EMBL/GenBank/DDBJ whole genome shotgun (WGS) entry which is preliminary data.</text>
</comment>
<dbReference type="AlphaFoldDB" id="A0A9P4N7V0"/>
<dbReference type="SUPFAM" id="SSF56176">
    <property type="entry name" value="FAD-binding/transporter-associated domain-like"/>
    <property type="match status" value="1"/>
</dbReference>
<protein>
    <submittedName>
        <fullName evidence="1">Uncharacterized protein</fullName>
    </submittedName>
</protein>
<reference evidence="2" key="1">
    <citation type="journal article" date="2020" name="Stud. Mycol.">
        <title>101 Dothideomycetes genomes: A test case for predicting lifestyles and emergence of pathogens.</title>
        <authorList>
            <person name="Haridas S."/>
            <person name="Albert R."/>
            <person name="Binder M."/>
            <person name="Bloem J."/>
            <person name="LaButti K."/>
            <person name="Salamov A."/>
            <person name="Andreopoulos B."/>
            <person name="Baker S."/>
            <person name="Barry K."/>
            <person name="Bills G."/>
            <person name="Bluhm B."/>
            <person name="Cannon C."/>
            <person name="Castanera R."/>
            <person name="Culley D."/>
            <person name="Daum C."/>
            <person name="Ezra D."/>
            <person name="Gonzalez J."/>
            <person name="Henrissat B."/>
            <person name="Kuo A."/>
            <person name="Liang C."/>
            <person name="Lipzen A."/>
            <person name="Lutzoni F."/>
            <person name="Magnuson J."/>
            <person name="Mondo S."/>
            <person name="Nolan M."/>
            <person name="Ohm R."/>
            <person name="Pangilinan J."/>
            <person name="Park H.-J."/>
            <person name="Ramirez L."/>
            <person name="Alfaro M."/>
            <person name="Sun H."/>
            <person name="Tritt A."/>
            <person name="Yoshinaga Y."/>
            <person name="Zwiers L.-H."/>
            <person name="Turgeon B."/>
            <person name="Goodwin S."/>
            <person name="Spatafora J."/>
            <person name="Crous P."/>
            <person name="Grigoriev I."/>
        </authorList>
    </citation>
    <scope>NUCLEOTIDE SEQUENCE [LARGE SCALE GENOMIC DNA]</scope>
    <source>
        <strain evidence="2">CBS 304.66</strain>
    </source>
</reference>
<gene>
    <name evidence="1" type="ORF">CC78DRAFT_554294</name>
</gene>
<dbReference type="PANTHER" id="PTHR10801:SF10">
    <property type="entry name" value="FAD BINDING DOMAIN PROTEIN (AFU_ORTHOLOGUE AFUA_6G14300)"/>
    <property type="match status" value="1"/>
</dbReference>
<dbReference type="PANTHER" id="PTHR10801">
    <property type="entry name" value="24-DEHYDROCHOLESTEROL REDUCTASE"/>
    <property type="match status" value="1"/>
</dbReference>
<evidence type="ECO:0000313" key="1">
    <source>
        <dbReference type="EMBL" id="KAF2263006.1"/>
    </source>
</evidence>
<proteinExistence type="predicted"/>
<sequence>MVKKVDAFCRVLVGCAARWGAQLSGGLRYMFPRRTLTKRSREHHKPFRISHGSTNSTRPSLENRVVNISALRCVLKVDTASQPTLVEPNVPMDRLVEVTLPHGLVPPVVMEFHGITVGGGDAGMAGESSSSVEMVLGDGEMMKGKTEGTDNDYDYVEGIIFSKDNGAIMFSHPWDPWFYPHVESRTKSISKPIVEYVPLADGEVSRYVVQDMALPYPSAEEFIEYTGGIPHPTMNPHMKSDLASDQKLNIGSWGFGPKNKEEFLDKNRQLGKKLGKLGGMKWLYAHTYYSELDFWVLFDRKWHESLREKYRATMLPCTRSSRLKSVWLLGGFWGIWKTIRSADWRIDGNSTWKWKA</sequence>
<dbReference type="GO" id="GO:0016020">
    <property type="term" value="C:membrane"/>
    <property type="evidence" value="ECO:0007669"/>
    <property type="project" value="TreeGrafter"/>
</dbReference>
<dbReference type="InterPro" id="IPR036318">
    <property type="entry name" value="FAD-bd_PCMH-like_sf"/>
</dbReference>
<dbReference type="GO" id="GO:0005737">
    <property type="term" value="C:cytoplasm"/>
    <property type="evidence" value="ECO:0007669"/>
    <property type="project" value="TreeGrafter"/>
</dbReference>
<dbReference type="GO" id="GO:0008202">
    <property type="term" value="P:steroid metabolic process"/>
    <property type="evidence" value="ECO:0007669"/>
    <property type="project" value="TreeGrafter"/>
</dbReference>
<dbReference type="GO" id="GO:0050660">
    <property type="term" value="F:flavin adenine dinucleotide binding"/>
    <property type="evidence" value="ECO:0007669"/>
    <property type="project" value="InterPro"/>
</dbReference>
<accession>A0A9P4N7V0</accession>